<dbReference type="Proteomes" id="UP000193963">
    <property type="component" value="Unassembled WGS sequence"/>
</dbReference>
<evidence type="ECO:0000313" key="2">
    <source>
        <dbReference type="EMBL" id="SLN50493.1"/>
    </source>
</evidence>
<dbReference type="InterPro" id="IPR009506">
    <property type="entry name" value="YjiS-like"/>
</dbReference>
<dbReference type="RefSeq" id="WP_085888498.1">
    <property type="nucleotide sequence ID" value="NZ_FWFN01000004.1"/>
</dbReference>
<name>A0A1X6ZFN4_9RHOB</name>
<feature type="domain" description="YjiS-like" evidence="1">
    <location>
        <begin position="25"/>
        <end position="59"/>
    </location>
</feature>
<evidence type="ECO:0000313" key="3">
    <source>
        <dbReference type="Proteomes" id="UP000193963"/>
    </source>
</evidence>
<proteinExistence type="predicted"/>
<dbReference type="OrthoDB" id="8244198at2"/>
<organism evidence="2 3">
    <name type="scientific">Pseudooceanicola marinus</name>
    <dbReference type="NCBI Taxonomy" id="396013"/>
    <lineage>
        <taxon>Bacteria</taxon>
        <taxon>Pseudomonadati</taxon>
        <taxon>Pseudomonadota</taxon>
        <taxon>Alphaproteobacteria</taxon>
        <taxon>Rhodobacterales</taxon>
        <taxon>Paracoccaceae</taxon>
        <taxon>Pseudooceanicola</taxon>
    </lineage>
</organism>
<reference evidence="2 3" key="1">
    <citation type="submission" date="2017-03" db="EMBL/GenBank/DDBJ databases">
        <authorList>
            <person name="Afonso C.L."/>
            <person name="Miller P.J."/>
            <person name="Scott M.A."/>
            <person name="Spackman E."/>
            <person name="Goraichik I."/>
            <person name="Dimitrov K.M."/>
            <person name="Suarez D.L."/>
            <person name="Swayne D.E."/>
        </authorList>
    </citation>
    <scope>NUCLEOTIDE SEQUENCE [LARGE SCALE GENOMIC DNA]</scope>
    <source>
        <strain evidence="2 3">CECT 7751</strain>
    </source>
</reference>
<accession>A0A1X6ZFN4</accession>
<evidence type="ECO:0000259" key="1">
    <source>
        <dbReference type="Pfam" id="PF06568"/>
    </source>
</evidence>
<dbReference type="AlphaFoldDB" id="A0A1X6ZFN4"/>
<dbReference type="EMBL" id="FWFN01000004">
    <property type="protein sequence ID" value="SLN50493.1"/>
    <property type="molecule type" value="Genomic_DNA"/>
</dbReference>
<dbReference type="Pfam" id="PF06568">
    <property type="entry name" value="YjiS-like"/>
    <property type="match status" value="1"/>
</dbReference>
<keyword evidence="3" id="KW-1185">Reference proteome</keyword>
<protein>
    <recommendedName>
        <fullName evidence="1">YjiS-like domain-containing protein</fullName>
    </recommendedName>
</protein>
<gene>
    <name evidence="2" type="ORF">PSM7751_02465</name>
</gene>
<sequence length="72" mass="7856">MAYATQSPAALAPQQGISRILGSVATRYARYSKYRRSISELSALTNRELSDLGLHRSMIKSVAYEEAYGASA</sequence>